<sequence>MIFYESNSPYDNIKSIEISPYFLQPKFILNAKIESSFKRMGFLLKVDYKDIGIGYADCFAFPELGDSPISEQISYLKNKKLTRNLRKSLIFSRIDAIYRGKNLNAFNNLNLPKNHWTVSDISSLTIKDLFNLKENNFCFLKLKFGRNLQNEINFIKENYFFLKELNLKFRIDFNSSLTFENAIFFFSSLQKYVDIFDFIEDPIPFQCESWNLLLKHFPLLKLALDNNSLEHLEDLTLNEQKKCVRNLIIKPAQQYLNNSYDNSFFSKLDKVIFTSYMDHPLGQVCALYEAANFYSHFPKSQGSCGFLTHFLYVENAYSECLMIENTRLIPSSKGTGFGFNHLLEKENWRNIIEY</sequence>
<keyword evidence="3" id="KW-0456">Lyase</keyword>
<reference evidence="5 6" key="1">
    <citation type="submission" date="2019-10" db="EMBL/GenBank/DDBJ databases">
        <title>New genus of Silvanigrellaceae.</title>
        <authorList>
            <person name="Pitt A."/>
            <person name="Hahn M.W."/>
        </authorList>
    </citation>
    <scope>NUCLEOTIDE SEQUENCE [LARGE SCALE GENOMIC DNA]</scope>
    <source>
        <strain evidence="5 6">33A1-SZDP</strain>
    </source>
</reference>
<dbReference type="InterPro" id="IPR036849">
    <property type="entry name" value="Enolase-like_C_sf"/>
</dbReference>
<dbReference type="InterPro" id="IPR029017">
    <property type="entry name" value="Enolase-like_N"/>
</dbReference>
<dbReference type="Pfam" id="PF22015">
    <property type="entry name" value="OSBS_N"/>
    <property type="match status" value="1"/>
</dbReference>
<evidence type="ECO:0000256" key="1">
    <source>
        <dbReference type="ARBA" id="ARBA00022723"/>
    </source>
</evidence>
<dbReference type="Proteomes" id="UP000442694">
    <property type="component" value="Unassembled WGS sequence"/>
</dbReference>
<evidence type="ECO:0000256" key="3">
    <source>
        <dbReference type="ARBA" id="ARBA00023239"/>
    </source>
</evidence>
<dbReference type="AlphaFoldDB" id="A0A833JD39"/>
<gene>
    <name evidence="5" type="ORF">GCL57_08690</name>
</gene>
<dbReference type="GO" id="GO:0016829">
    <property type="term" value="F:lyase activity"/>
    <property type="evidence" value="ECO:0007669"/>
    <property type="project" value="UniProtKB-KW"/>
</dbReference>
<dbReference type="SUPFAM" id="SSF51604">
    <property type="entry name" value="Enolase C-terminal domain-like"/>
    <property type="match status" value="1"/>
</dbReference>
<evidence type="ECO:0000256" key="2">
    <source>
        <dbReference type="ARBA" id="ARBA00022842"/>
    </source>
</evidence>
<keyword evidence="2" id="KW-0460">Magnesium</keyword>
<dbReference type="EMBL" id="WFLN01000006">
    <property type="protein sequence ID" value="KAB8031033.1"/>
    <property type="molecule type" value="Genomic_DNA"/>
</dbReference>
<evidence type="ECO:0000313" key="6">
    <source>
        <dbReference type="Proteomes" id="UP000442694"/>
    </source>
</evidence>
<keyword evidence="1" id="KW-0479">Metal-binding</keyword>
<dbReference type="Gene3D" id="3.20.20.120">
    <property type="entry name" value="Enolase-like C-terminal domain"/>
    <property type="match status" value="1"/>
</dbReference>
<keyword evidence="6" id="KW-1185">Reference proteome</keyword>
<proteinExistence type="predicted"/>
<name>A0A833JD39_9BACT</name>
<dbReference type="Gene3D" id="3.30.390.10">
    <property type="entry name" value="Enolase-like, N-terminal domain"/>
    <property type="match status" value="1"/>
</dbReference>
<dbReference type="GO" id="GO:0046872">
    <property type="term" value="F:metal ion binding"/>
    <property type="evidence" value="ECO:0007669"/>
    <property type="project" value="UniProtKB-KW"/>
</dbReference>
<comment type="caution">
    <text evidence="5">The sequence shown here is derived from an EMBL/GenBank/DDBJ whole genome shotgun (WGS) entry which is preliminary data.</text>
</comment>
<feature type="domain" description="OSBS enolase-like N-terminal" evidence="4">
    <location>
        <begin position="16"/>
        <end position="96"/>
    </location>
</feature>
<protein>
    <recommendedName>
        <fullName evidence="4">OSBS enolase-like N-terminal domain-containing protein</fullName>
    </recommendedName>
</protein>
<evidence type="ECO:0000259" key="4">
    <source>
        <dbReference type="Pfam" id="PF22015"/>
    </source>
</evidence>
<accession>A0A833JD39</accession>
<dbReference type="InterPro" id="IPR041338">
    <property type="entry name" value="OSBS_N"/>
</dbReference>
<evidence type="ECO:0000313" key="5">
    <source>
        <dbReference type="EMBL" id="KAB8031033.1"/>
    </source>
</evidence>
<dbReference type="RefSeq" id="WP_152212959.1">
    <property type="nucleotide sequence ID" value="NZ_WFLN01000006.1"/>
</dbReference>
<organism evidence="5 6">
    <name type="scientific">Fluviispira multicolorata</name>
    <dbReference type="NCBI Taxonomy" id="2654512"/>
    <lineage>
        <taxon>Bacteria</taxon>
        <taxon>Pseudomonadati</taxon>
        <taxon>Bdellovibrionota</taxon>
        <taxon>Oligoflexia</taxon>
        <taxon>Silvanigrellales</taxon>
        <taxon>Silvanigrellaceae</taxon>
        <taxon>Fluviispira</taxon>
    </lineage>
</organism>